<gene>
    <name evidence="2" type="primary">ABSGL_12518.1 scaffold 12955</name>
</gene>
<organism evidence="2">
    <name type="scientific">Absidia glauca</name>
    <name type="common">Pin mould</name>
    <dbReference type="NCBI Taxonomy" id="4829"/>
    <lineage>
        <taxon>Eukaryota</taxon>
        <taxon>Fungi</taxon>
        <taxon>Fungi incertae sedis</taxon>
        <taxon>Mucoromycota</taxon>
        <taxon>Mucoromycotina</taxon>
        <taxon>Mucoromycetes</taxon>
        <taxon>Mucorales</taxon>
        <taxon>Cunninghamellaceae</taxon>
        <taxon>Absidia</taxon>
    </lineage>
</organism>
<dbReference type="Proteomes" id="UP000078561">
    <property type="component" value="Unassembled WGS sequence"/>
</dbReference>
<dbReference type="AlphaFoldDB" id="A0A168RFY1"/>
<evidence type="ECO:0000256" key="1">
    <source>
        <dbReference type="SAM" id="MobiDB-lite"/>
    </source>
</evidence>
<feature type="region of interest" description="Disordered" evidence="1">
    <location>
        <begin position="52"/>
        <end position="83"/>
    </location>
</feature>
<accession>A0A168RFY1</accession>
<dbReference type="EMBL" id="LT554635">
    <property type="protein sequence ID" value="SAM06783.1"/>
    <property type="molecule type" value="Genomic_DNA"/>
</dbReference>
<evidence type="ECO:0000313" key="2">
    <source>
        <dbReference type="EMBL" id="SAM06783.1"/>
    </source>
</evidence>
<sequence>MQSFTCGLPSYVVKILQIYALAGLLLDRLHQEIYSNAASFWTMWMLSLRTKGGPKGTPSTGEQARGMSLDDNKKPKVRSSTPN</sequence>
<name>A0A168RFY1_ABSGL</name>
<evidence type="ECO:0000313" key="3">
    <source>
        <dbReference type="Proteomes" id="UP000078561"/>
    </source>
</evidence>
<protein>
    <submittedName>
        <fullName evidence="2">Uncharacterized protein</fullName>
    </submittedName>
</protein>
<proteinExistence type="predicted"/>
<reference evidence="2" key="1">
    <citation type="submission" date="2016-04" db="EMBL/GenBank/DDBJ databases">
        <authorList>
            <person name="Evans L.H."/>
            <person name="Alamgir A."/>
            <person name="Owens N."/>
            <person name="Weber N.D."/>
            <person name="Virtaneva K."/>
            <person name="Barbian K."/>
            <person name="Babar A."/>
            <person name="Rosenke K."/>
        </authorList>
    </citation>
    <scope>NUCLEOTIDE SEQUENCE [LARGE SCALE GENOMIC DNA]</scope>
    <source>
        <strain evidence="2">CBS 101.48</strain>
    </source>
</reference>
<keyword evidence="3" id="KW-1185">Reference proteome</keyword>
<dbReference type="InParanoid" id="A0A168RFY1"/>